<dbReference type="Proteomes" id="UP000188320">
    <property type="component" value="Unassembled WGS sequence"/>
</dbReference>
<reference evidence="2" key="1">
    <citation type="submission" date="2017-01" db="EMBL/GenBank/DDBJ databases">
        <authorList>
            <person name="Wang Y."/>
            <person name="White M."/>
            <person name="Kvist S."/>
            <person name="Moncalvo J.-M."/>
        </authorList>
    </citation>
    <scope>NUCLEOTIDE SEQUENCE [LARGE SCALE GENOMIC DNA]</scope>
    <source>
        <strain evidence="2">COL-18-3</strain>
    </source>
</reference>
<evidence type="ECO:0000313" key="2">
    <source>
        <dbReference type="Proteomes" id="UP000188320"/>
    </source>
</evidence>
<name>A0A1R1PC77_ZANCU</name>
<sequence length="16" mass="1759">MTQRGTYTVVVDCDGN</sequence>
<accession>A0A1R1PC77</accession>
<dbReference type="EMBL" id="LSSK01001892">
    <property type="protein sequence ID" value="OMH78564.1"/>
    <property type="molecule type" value="Genomic_DNA"/>
</dbReference>
<keyword evidence="2" id="KW-1185">Reference proteome</keyword>
<organism evidence="1 2">
    <name type="scientific">Zancudomyces culisetae</name>
    <name type="common">Gut fungus</name>
    <name type="synonym">Smittium culisetae</name>
    <dbReference type="NCBI Taxonomy" id="1213189"/>
    <lineage>
        <taxon>Eukaryota</taxon>
        <taxon>Fungi</taxon>
        <taxon>Fungi incertae sedis</taxon>
        <taxon>Zoopagomycota</taxon>
        <taxon>Kickxellomycotina</taxon>
        <taxon>Harpellomycetes</taxon>
        <taxon>Harpellales</taxon>
        <taxon>Legeriomycetaceae</taxon>
        <taxon>Zancudomyces</taxon>
    </lineage>
</organism>
<dbReference type="AlphaFoldDB" id="A0A1R1PC77"/>
<proteinExistence type="predicted"/>
<evidence type="ECO:0000313" key="1">
    <source>
        <dbReference type="EMBL" id="OMH78564.1"/>
    </source>
</evidence>
<feature type="non-terminal residue" evidence="1">
    <location>
        <position position="16"/>
    </location>
</feature>
<gene>
    <name evidence="1" type="ORF">AX774_g8040</name>
</gene>
<protein>
    <submittedName>
        <fullName evidence="1">Uncharacterized protein</fullName>
    </submittedName>
</protein>
<comment type="caution">
    <text evidence="1">The sequence shown here is derived from an EMBL/GenBank/DDBJ whole genome shotgun (WGS) entry which is preliminary data.</text>
</comment>